<evidence type="ECO:0000256" key="2">
    <source>
        <dbReference type="ARBA" id="ARBA00022695"/>
    </source>
</evidence>
<dbReference type="InterPro" id="IPR004821">
    <property type="entry name" value="Cyt_trans-like"/>
</dbReference>
<feature type="domain" description="Cytidyltransferase-like" evidence="3">
    <location>
        <begin position="664"/>
        <end position="765"/>
    </location>
</feature>
<dbReference type="InterPro" id="IPR050385">
    <property type="entry name" value="Archaeal_FAD_synthase"/>
</dbReference>
<protein>
    <submittedName>
        <fullName evidence="4">Cytidyltransferase-like protein</fullName>
    </submittedName>
</protein>
<evidence type="ECO:0000313" key="5">
    <source>
        <dbReference type="Proteomes" id="UP000810207"/>
    </source>
</evidence>
<evidence type="ECO:0000256" key="1">
    <source>
        <dbReference type="ARBA" id="ARBA00022679"/>
    </source>
</evidence>
<proteinExistence type="predicted"/>
<keyword evidence="2" id="KW-0548">Nucleotidyltransferase</keyword>
<dbReference type="Gene3D" id="3.40.50.150">
    <property type="entry name" value="Vaccinia Virus protein VP39"/>
    <property type="match status" value="1"/>
</dbReference>
<name>A0ABS4RUF1_PAEXY</name>
<reference evidence="4 5" key="1">
    <citation type="submission" date="2021-03" db="EMBL/GenBank/DDBJ databases">
        <title>Genomic Encyclopedia of Type Strains, Phase IV (KMG-IV): sequencing the most valuable type-strain genomes for metagenomic binning, comparative biology and taxonomic classification.</title>
        <authorList>
            <person name="Goeker M."/>
        </authorList>
    </citation>
    <scope>NUCLEOTIDE SEQUENCE [LARGE SCALE GENOMIC DNA]</scope>
    <source>
        <strain evidence="4 5">DSM 21292</strain>
    </source>
</reference>
<dbReference type="InterPro" id="IPR014729">
    <property type="entry name" value="Rossmann-like_a/b/a_fold"/>
</dbReference>
<dbReference type="NCBIfam" id="TIGR00125">
    <property type="entry name" value="cyt_tran_rel"/>
    <property type="match status" value="1"/>
</dbReference>
<dbReference type="RefSeq" id="WP_211083114.1">
    <property type="nucleotide sequence ID" value="NZ_CBCSLC010000027.1"/>
</dbReference>
<dbReference type="Pfam" id="PF01467">
    <property type="entry name" value="CTP_transf_like"/>
    <property type="match status" value="1"/>
</dbReference>
<gene>
    <name evidence="4" type="ORF">J2Z28_003146</name>
</gene>
<keyword evidence="1" id="KW-0808">Transferase</keyword>
<sequence length="801" mass="93168">MTNGIPHPLNEIDADIGAYIHSHPDNNFIDVIRKDQRLEVSRYLSDIPNSLFAWYPFESTSNVLVIGGSFGAFLMSICRRTQNNIVVEKDGYRAHFLQKRMKDVNNLSVIHSDVIEFQKNSEQLFDYIIWAIDESVDRLCEKDYEIYFSAMKSMLSPKGKVLAVIPNRMGARFFCGERDTQSGLPFEGITDNHSDMHRFTRSELLNFLENIHFNSIKLYYPFPDYRNPQLIYTDDYPPTEDISERIKSYISKNEERVLSEKTLYRKLAQNNVLTSFSNYFIVECGSDVKNTNILYSALSSERNRNRSFATVISSDNKVRKIPIYDEGISGLEELKRNAEEQIKRNIPSLNITMENGMAVMDKIEAPTLSNYLRKLIKDQDTQAIFDYLDVLYKHILNSSDYTSENSFSSMAPNENWGPILKKAYIEMIPVNCFFLDGELLFFDQEYTMNHCPAGYVMFRAVHDIYNFIPEIVKLIPLEEMQEKYELKSLWKYYLKTEGELSRKIVNKDIYTGRSTWMNDSEYILRSNRRTMKLSSDRSIKLFDPVSGLNDRKLVLFGSGKYADYFIDKYGEQYKIEFIMDNNQDVWDTVKRGIVINSPDEASRLIYGTYRIVIAVANYQPIVEQLNAMGIYEDSYRIYQKSMDDLLPFTIADTQSDGKFNIGYVTGAFDLFHIGHLNLLKRCKERSHYLIAGVLTDEIIENEKNKTPFIPFEERIEIVKQCKYVDRVIPIEKNNTNKIDAWKELRYGCLFSGSDHELHWTRLQTQLRSLGSELEFFPYTQSTSSSMLQKAIREQIAGQTPS</sequence>
<evidence type="ECO:0000259" key="3">
    <source>
        <dbReference type="Pfam" id="PF01467"/>
    </source>
</evidence>
<organism evidence="4 5">
    <name type="scientific">Paenibacillus xylanexedens</name>
    <dbReference type="NCBI Taxonomy" id="528191"/>
    <lineage>
        <taxon>Bacteria</taxon>
        <taxon>Bacillati</taxon>
        <taxon>Bacillota</taxon>
        <taxon>Bacilli</taxon>
        <taxon>Bacillales</taxon>
        <taxon>Paenibacillaceae</taxon>
        <taxon>Paenibacillus</taxon>
    </lineage>
</organism>
<accession>A0ABS4RUF1</accession>
<keyword evidence="5" id="KW-1185">Reference proteome</keyword>
<dbReference type="Gene3D" id="3.40.50.620">
    <property type="entry name" value="HUPs"/>
    <property type="match status" value="1"/>
</dbReference>
<dbReference type="SUPFAM" id="SSF52374">
    <property type="entry name" value="Nucleotidylyl transferase"/>
    <property type="match status" value="1"/>
</dbReference>
<dbReference type="Gene3D" id="3.40.50.720">
    <property type="entry name" value="NAD(P)-binding Rossmann-like Domain"/>
    <property type="match status" value="1"/>
</dbReference>
<dbReference type="Proteomes" id="UP000810207">
    <property type="component" value="Unassembled WGS sequence"/>
</dbReference>
<dbReference type="EMBL" id="JAGIKV010000010">
    <property type="protein sequence ID" value="MBP2246498.1"/>
    <property type="molecule type" value="Genomic_DNA"/>
</dbReference>
<dbReference type="SUPFAM" id="SSF53335">
    <property type="entry name" value="S-adenosyl-L-methionine-dependent methyltransferases"/>
    <property type="match status" value="1"/>
</dbReference>
<evidence type="ECO:0000313" key="4">
    <source>
        <dbReference type="EMBL" id="MBP2246498.1"/>
    </source>
</evidence>
<comment type="caution">
    <text evidence="4">The sequence shown here is derived from an EMBL/GenBank/DDBJ whole genome shotgun (WGS) entry which is preliminary data.</text>
</comment>
<dbReference type="PANTHER" id="PTHR43793:SF1">
    <property type="entry name" value="FAD SYNTHASE"/>
    <property type="match status" value="1"/>
</dbReference>
<dbReference type="PANTHER" id="PTHR43793">
    <property type="entry name" value="FAD SYNTHASE"/>
    <property type="match status" value="1"/>
</dbReference>
<dbReference type="InterPro" id="IPR029063">
    <property type="entry name" value="SAM-dependent_MTases_sf"/>
</dbReference>